<dbReference type="Pfam" id="PF08797">
    <property type="entry name" value="HIRAN"/>
    <property type="match status" value="1"/>
</dbReference>
<evidence type="ECO:0000313" key="5">
    <source>
        <dbReference type="EMBL" id="UVQ96282.1"/>
    </source>
</evidence>
<dbReference type="EMBL" id="CP103166">
    <property type="protein sequence ID" value="UVQ96282.1"/>
    <property type="molecule type" value="Genomic_DNA"/>
</dbReference>
<accession>A0AA94Y485</accession>
<evidence type="ECO:0000256" key="1">
    <source>
        <dbReference type="ARBA" id="ARBA00022723"/>
    </source>
</evidence>
<evidence type="ECO:0000256" key="2">
    <source>
        <dbReference type="ARBA" id="ARBA00022801"/>
    </source>
</evidence>
<dbReference type="InterPro" id="IPR014905">
    <property type="entry name" value="HIRAN"/>
</dbReference>
<dbReference type="Gene3D" id="3.30.70.2330">
    <property type="match status" value="1"/>
</dbReference>
<dbReference type="RefSeq" id="WP_149921882.1">
    <property type="nucleotide sequence ID" value="NZ_CAXSUM010000003.1"/>
</dbReference>
<dbReference type="GO" id="GO:0003676">
    <property type="term" value="F:nucleic acid binding"/>
    <property type="evidence" value="ECO:0007669"/>
    <property type="project" value="InterPro"/>
</dbReference>
<dbReference type="Proteomes" id="UP001060260">
    <property type="component" value="Chromosome"/>
</dbReference>
<organism evidence="5 6">
    <name type="scientific">Bacteroides caccae</name>
    <dbReference type="NCBI Taxonomy" id="47678"/>
    <lineage>
        <taxon>Bacteria</taxon>
        <taxon>Pseudomonadati</taxon>
        <taxon>Bacteroidota</taxon>
        <taxon>Bacteroidia</taxon>
        <taxon>Bacteroidales</taxon>
        <taxon>Bacteroidaceae</taxon>
        <taxon>Bacteroides</taxon>
    </lineage>
</organism>
<keyword evidence="3" id="KW-0175">Coiled coil</keyword>
<evidence type="ECO:0000259" key="4">
    <source>
        <dbReference type="SMART" id="SM00910"/>
    </source>
</evidence>
<evidence type="ECO:0000256" key="3">
    <source>
        <dbReference type="SAM" id="Coils"/>
    </source>
</evidence>
<name>A0AA94Y485_9BACE</name>
<sequence length="274" mass="32485">MIYIILIISVIAIFLIIGYKSSSKSTPIGNKNDNTLVTIDNVSFSKWKEKHEAQIKEEEDRLNNDYYNKYRYIEFDIAGIHYRTALAKETILSLDILSDIHFIKEPNNPYDKFAIKIVHDRKRIGYVPAHESSKVTQLIDNEQIYKIQVIDSGKDITSEYSDAIFITIRVYYTPTDEEIRIEKEIRNKEIEEVNPPKLLMPIEYPKWMNELIEELKKISVESEEKKWVLKKLRDNIRNSLKSYEKAIREDKEIIANNAEKRLQQYREELHELLK</sequence>
<dbReference type="AlphaFoldDB" id="A0AA94Y485"/>
<dbReference type="SMART" id="SM00910">
    <property type="entry name" value="HIRAN"/>
    <property type="match status" value="1"/>
</dbReference>
<feature type="coiled-coil region" evidence="3">
    <location>
        <begin position="229"/>
        <end position="268"/>
    </location>
</feature>
<gene>
    <name evidence="5" type="ORF">NXW23_18505</name>
</gene>
<proteinExistence type="predicted"/>
<protein>
    <submittedName>
        <fullName evidence="5">HIRAN domain-containing protein</fullName>
    </submittedName>
</protein>
<keyword evidence="2" id="KW-0378">Hydrolase</keyword>
<reference evidence="5" key="1">
    <citation type="submission" date="2022-08" db="EMBL/GenBank/DDBJ databases">
        <title>Genome Sequencing of Bacteroides fragilis Group Isolates with Nanopore Technology.</title>
        <authorList>
            <person name="Tisza M.J."/>
            <person name="Smith D."/>
            <person name="Dekker J.P."/>
        </authorList>
    </citation>
    <scope>NUCLEOTIDE SEQUENCE</scope>
    <source>
        <strain evidence="5">BFG-474</strain>
    </source>
</reference>
<feature type="domain" description="HIRAN" evidence="4">
    <location>
        <begin position="70"/>
        <end position="172"/>
    </location>
</feature>
<dbReference type="GO" id="GO:0016818">
    <property type="term" value="F:hydrolase activity, acting on acid anhydrides, in phosphorus-containing anhydrides"/>
    <property type="evidence" value="ECO:0007669"/>
    <property type="project" value="InterPro"/>
</dbReference>
<dbReference type="GO" id="GO:0008270">
    <property type="term" value="F:zinc ion binding"/>
    <property type="evidence" value="ECO:0007669"/>
    <property type="project" value="InterPro"/>
</dbReference>
<evidence type="ECO:0000313" key="6">
    <source>
        <dbReference type="Proteomes" id="UP001060260"/>
    </source>
</evidence>
<keyword evidence="1" id="KW-0479">Metal-binding</keyword>